<organism evidence="7 8">
    <name type="scientific">Pseudogymnoascus destructans (strain ATCC MYA-4855 / 20631-21)</name>
    <name type="common">Bat white-nose syndrome fungus</name>
    <name type="synonym">Geomyces destructans</name>
    <dbReference type="NCBI Taxonomy" id="658429"/>
    <lineage>
        <taxon>Eukaryota</taxon>
        <taxon>Fungi</taxon>
        <taxon>Dikarya</taxon>
        <taxon>Ascomycota</taxon>
        <taxon>Pezizomycotina</taxon>
        <taxon>Leotiomycetes</taxon>
        <taxon>Thelebolales</taxon>
        <taxon>Thelebolaceae</taxon>
        <taxon>Pseudogymnoascus</taxon>
    </lineage>
</organism>
<dbReference type="Pfam" id="PF06687">
    <property type="entry name" value="SUR7"/>
    <property type="match status" value="1"/>
</dbReference>
<dbReference type="InterPro" id="IPR051380">
    <property type="entry name" value="pH-response_reg_palI/RIM9"/>
</dbReference>
<dbReference type="VEuPathDB" id="FungiDB:GMDG_01225"/>
<evidence type="ECO:0000256" key="4">
    <source>
        <dbReference type="ARBA" id="ARBA00023136"/>
    </source>
</evidence>
<evidence type="ECO:0000256" key="5">
    <source>
        <dbReference type="SAM" id="MobiDB-lite"/>
    </source>
</evidence>
<evidence type="ECO:0000313" key="7">
    <source>
        <dbReference type="EMBL" id="ELR03242.1"/>
    </source>
</evidence>
<sequence length="477" mass="49616">MMLRPATPLTILLFAAFVLLLISVISVPLVKPIVLGEFDAVLPNAKGNFNLDPATRSTLSSILIVHPIAAFFTLIMFILAIVSHFHSPSHSPRYLLGIFILSILTLIIALLSFLIDVLLFVPHIAWGSYIVLAATILIAASGIVSCAMRRTLVSRKARKRRIAENAEMNGENFYNRQAATGPLPAPITAPTIASSSVTGENGDKLPSFATFESAQANADARAAAQADDDRVPLTSLTPNRSPETMPSSISGRPEDRYGPPPPMPGNHGYGGPLQRDQYGNIIPPQAGMRNPDPRNQFGPGGYRGRGGPQGSFRGRGGGPGYGRGGYGGGPGGGPGYGPGPGGMRGGRGPPPNYPGGYNNRGGGGGGPQRSVSPPNNGYGFDQSQQSLNSSGYGGPGRGRPESLARAESPPPMDGMGMGPVGQAIEMDATTGSRSPGLHPPGGYGWGLRDSDGDVAGMVGLQQQRGVISDGSKYSVDE</sequence>
<accession>L8FQR0</accession>
<dbReference type="GO" id="GO:0005886">
    <property type="term" value="C:plasma membrane"/>
    <property type="evidence" value="ECO:0007669"/>
    <property type="project" value="InterPro"/>
</dbReference>
<dbReference type="AlphaFoldDB" id="L8FQR0"/>
<reference evidence="8" key="1">
    <citation type="submission" date="2010-09" db="EMBL/GenBank/DDBJ databases">
        <title>The genome sequence of Geomyces destructans 20631-21.</title>
        <authorList>
            <consortium name="The Broad Institute Genome Sequencing Platform"/>
            <person name="Cuomo C.A."/>
            <person name="Blehert D.S."/>
            <person name="Lorch J.M."/>
            <person name="Young S.K."/>
            <person name="Zeng Q."/>
            <person name="Gargeya S."/>
            <person name="Fitzgerald M."/>
            <person name="Haas B."/>
            <person name="Abouelleil A."/>
            <person name="Alvarado L."/>
            <person name="Arachchi H.M."/>
            <person name="Berlin A."/>
            <person name="Brown A."/>
            <person name="Chapman S.B."/>
            <person name="Chen Z."/>
            <person name="Dunbar C."/>
            <person name="Freedman E."/>
            <person name="Gearin G."/>
            <person name="Gellesch M."/>
            <person name="Goldberg J."/>
            <person name="Griggs A."/>
            <person name="Gujja S."/>
            <person name="Heiman D."/>
            <person name="Howarth C."/>
            <person name="Larson L."/>
            <person name="Lui A."/>
            <person name="MacDonald P.J.P."/>
            <person name="Montmayeur A."/>
            <person name="Murphy C."/>
            <person name="Neiman D."/>
            <person name="Pearson M."/>
            <person name="Priest M."/>
            <person name="Roberts A."/>
            <person name="Saif S."/>
            <person name="Shea T."/>
            <person name="Shenoy N."/>
            <person name="Sisk P."/>
            <person name="Stolte C."/>
            <person name="Sykes S."/>
            <person name="Wortman J."/>
            <person name="Nusbaum C."/>
            <person name="Birren B."/>
        </authorList>
    </citation>
    <scope>NUCLEOTIDE SEQUENCE [LARGE SCALE GENOMIC DNA]</scope>
    <source>
        <strain evidence="8">ATCC MYA-4855 / 20631-21</strain>
    </source>
</reference>
<evidence type="ECO:0000256" key="6">
    <source>
        <dbReference type="SAM" id="Phobius"/>
    </source>
</evidence>
<dbReference type="STRING" id="658429.L8FQR0"/>
<evidence type="ECO:0000256" key="1">
    <source>
        <dbReference type="ARBA" id="ARBA00004141"/>
    </source>
</evidence>
<dbReference type="GO" id="GO:0035838">
    <property type="term" value="C:growing cell tip"/>
    <property type="evidence" value="ECO:0007669"/>
    <property type="project" value="TreeGrafter"/>
</dbReference>
<keyword evidence="4 6" id="KW-0472">Membrane</keyword>
<comment type="subcellular location">
    <subcellularLocation>
        <location evidence="1">Membrane</location>
        <topology evidence="1">Multi-pass membrane protein</topology>
    </subcellularLocation>
</comment>
<dbReference type="PANTHER" id="PTHR28013">
    <property type="entry name" value="PROTEIN DCV1-RELATED"/>
    <property type="match status" value="1"/>
</dbReference>
<dbReference type="HOGENOM" id="CLU_016694_2_0_1"/>
<evidence type="ECO:0000256" key="3">
    <source>
        <dbReference type="ARBA" id="ARBA00022989"/>
    </source>
</evidence>
<keyword evidence="8" id="KW-1185">Reference proteome</keyword>
<protein>
    <recommendedName>
        <fullName evidence="9">Regulator of ime2</fullName>
    </recommendedName>
</protein>
<keyword evidence="2 6" id="KW-0812">Transmembrane</keyword>
<feature type="transmembrane region" description="Helical" evidence="6">
    <location>
        <begin position="59"/>
        <end position="82"/>
    </location>
</feature>
<dbReference type="OrthoDB" id="2354757at2759"/>
<dbReference type="EMBL" id="GL573182">
    <property type="protein sequence ID" value="ELR03242.1"/>
    <property type="molecule type" value="Genomic_DNA"/>
</dbReference>
<keyword evidence="3 6" id="KW-1133">Transmembrane helix</keyword>
<dbReference type="PANTHER" id="PTHR28013:SF3">
    <property type="entry name" value="PROTEIN DCV1-RELATED"/>
    <property type="match status" value="1"/>
</dbReference>
<dbReference type="Proteomes" id="UP000011064">
    <property type="component" value="Unassembled WGS sequence"/>
</dbReference>
<evidence type="ECO:0008006" key="9">
    <source>
        <dbReference type="Google" id="ProtNLM"/>
    </source>
</evidence>
<name>L8FQR0_PSED2</name>
<feature type="transmembrane region" description="Helical" evidence="6">
    <location>
        <begin position="126"/>
        <end position="148"/>
    </location>
</feature>
<feature type="transmembrane region" description="Helical" evidence="6">
    <location>
        <begin position="94"/>
        <end position="120"/>
    </location>
</feature>
<dbReference type="GO" id="GO:0032153">
    <property type="term" value="C:cell division site"/>
    <property type="evidence" value="ECO:0007669"/>
    <property type="project" value="TreeGrafter"/>
</dbReference>
<evidence type="ECO:0000256" key="2">
    <source>
        <dbReference type="ARBA" id="ARBA00022692"/>
    </source>
</evidence>
<proteinExistence type="predicted"/>
<dbReference type="InParanoid" id="L8FQR0"/>
<feature type="compositionally biased region" description="Polar residues" evidence="5">
    <location>
        <begin position="234"/>
        <end position="250"/>
    </location>
</feature>
<evidence type="ECO:0000313" key="8">
    <source>
        <dbReference type="Proteomes" id="UP000011064"/>
    </source>
</evidence>
<feature type="compositionally biased region" description="Gly residues" evidence="5">
    <location>
        <begin position="298"/>
        <end position="347"/>
    </location>
</feature>
<gene>
    <name evidence="7" type="ORF">GMDG_01225</name>
</gene>
<feature type="compositionally biased region" description="Gly residues" evidence="5">
    <location>
        <begin position="358"/>
        <end position="367"/>
    </location>
</feature>
<feature type="compositionally biased region" description="Polar residues" evidence="5">
    <location>
        <begin position="369"/>
        <end position="388"/>
    </location>
</feature>
<feature type="region of interest" description="Disordered" evidence="5">
    <location>
        <begin position="219"/>
        <end position="455"/>
    </location>
</feature>
<dbReference type="InterPro" id="IPR009571">
    <property type="entry name" value="SUR7/Rim9-like_fungi"/>
</dbReference>